<dbReference type="InterPro" id="IPR000524">
    <property type="entry name" value="Tscrpt_reg_HTH_GntR"/>
</dbReference>
<dbReference type="InterPro" id="IPR051446">
    <property type="entry name" value="HTH_trans_reg/aminotransferase"/>
</dbReference>
<dbReference type="PROSITE" id="PS50949">
    <property type="entry name" value="HTH_GNTR"/>
    <property type="match status" value="1"/>
</dbReference>
<evidence type="ECO:0000256" key="2">
    <source>
        <dbReference type="ARBA" id="ARBA00022898"/>
    </source>
</evidence>
<proteinExistence type="inferred from homology"/>
<evidence type="ECO:0000256" key="1">
    <source>
        <dbReference type="ARBA" id="ARBA00005384"/>
    </source>
</evidence>
<evidence type="ECO:0000256" key="3">
    <source>
        <dbReference type="ARBA" id="ARBA00023015"/>
    </source>
</evidence>
<dbReference type="InterPro" id="IPR015421">
    <property type="entry name" value="PyrdxlP-dep_Trfase_major"/>
</dbReference>
<dbReference type="Proteomes" id="UP000603352">
    <property type="component" value="Unassembled WGS sequence"/>
</dbReference>
<organism evidence="7 8">
    <name type="scientific">Tistrella bauzanensis</name>
    <dbReference type="NCBI Taxonomy" id="657419"/>
    <lineage>
        <taxon>Bacteria</taxon>
        <taxon>Pseudomonadati</taxon>
        <taxon>Pseudomonadota</taxon>
        <taxon>Alphaproteobacteria</taxon>
        <taxon>Geminicoccales</taxon>
        <taxon>Geminicoccaceae</taxon>
        <taxon>Tistrella</taxon>
    </lineage>
</organism>
<keyword evidence="4" id="KW-0238">DNA-binding</keyword>
<evidence type="ECO:0000256" key="5">
    <source>
        <dbReference type="ARBA" id="ARBA00023163"/>
    </source>
</evidence>
<dbReference type="PANTHER" id="PTHR46577:SF1">
    <property type="entry name" value="HTH-TYPE TRANSCRIPTIONAL REGULATORY PROTEIN GABR"/>
    <property type="match status" value="1"/>
</dbReference>
<dbReference type="EMBL" id="BMDZ01000004">
    <property type="protein sequence ID" value="GGB28024.1"/>
    <property type="molecule type" value="Genomic_DNA"/>
</dbReference>
<dbReference type="InterPro" id="IPR036390">
    <property type="entry name" value="WH_DNA-bd_sf"/>
</dbReference>
<dbReference type="CDD" id="cd00609">
    <property type="entry name" value="AAT_like"/>
    <property type="match status" value="1"/>
</dbReference>
<dbReference type="Pfam" id="PF00155">
    <property type="entry name" value="Aminotran_1_2"/>
    <property type="match status" value="1"/>
</dbReference>
<name>A0ABQ1I8R5_9PROT</name>
<dbReference type="SUPFAM" id="SSF53383">
    <property type="entry name" value="PLP-dependent transferases"/>
    <property type="match status" value="1"/>
</dbReference>
<feature type="domain" description="HTH gntR-type" evidence="6">
    <location>
        <begin position="21"/>
        <end position="89"/>
    </location>
</feature>
<evidence type="ECO:0000313" key="7">
    <source>
        <dbReference type="EMBL" id="GGB28024.1"/>
    </source>
</evidence>
<dbReference type="Gene3D" id="1.10.10.10">
    <property type="entry name" value="Winged helix-like DNA-binding domain superfamily/Winged helix DNA-binding domain"/>
    <property type="match status" value="1"/>
</dbReference>
<dbReference type="InterPro" id="IPR015424">
    <property type="entry name" value="PyrdxlP-dep_Trfase"/>
</dbReference>
<accession>A0ABQ1I8R5</accession>
<evidence type="ECO:0000313" key="8">
    <source>
        <dbReference type="Proteomes" id="UP000603352"/>
    </source>
</evidence>
<dbReference type="RefSeq" id="WP_188574862.1">
    <property type="nucleotide sequence ID" value="NZ_BMDZ01000004.1"/>
</dbReference>
<evidence type="ECO:0000259" key="6">
    <source>
        <dbReference type="PROSITE" id="PS50949"/>
    </source>
</evidence>
<protein>
    <submittedName>
        <fullName evidence="7">Transcriptional regulator</fullName>
    </submittedName>
</protein>
<dbReference type="CDD" id="cd07377">
    <property type="entry name" value="WHTH_GntR"/>
    <property type="match status" value="1"/>
</dbReference>
<dbReference type="Pfam" id="PF00392">
    <property type="entry name" value="GntR"/>
    <property type="match status" value="1"/>
</dbReference>
<comment type="caution">
    <text evidence="7">The sequence shown here is derived from an EMBL/GenBank/DDBJ whole genome shotgun (WGS) entry which is preliminary data.</text>
</comment>
<dbReference type="PRINTS" id="PR00035">
    <property type="entry name" value="HTHGNTR"/>
</dbReference>
<keyword evidence="3" id="KW-0805">Transcription regulation</keyword>
<dbReference type="SMART" id="SM00345">
    <property type="entry name" value="HTH_GNTR"/>
    <property type="match status" value="1"/>
</dbReference>
<keyword evidence="8" id="KW-1185">Reference proteome</keyword>
<dbReference type="InterPro" id="IPR004839">
    <property type="entry name" value="Aminotransferase_I/II_large"/>
</dbReference>
<evidence type="ECO:0000256" key="4">
    <source>
        <dbReference type="ARBA" id="ARBA00023125"/>
    </source>
</evidence>
<keyword evidence="2" id="KW-0663">Pyridoxal phosphate</keyword>
<comment type="similarity">
    <text evidence="1">In the C-terminal section; belongs to the class-I pyridoxal-phosphate-dependent aminotransferase family.</text>
</comment>
<dbReference type="Gene3D" id="3.40.640.10">
    <property type="entry name" value="Type I PLP-dependent aspartate aminotransferase-like (Major domain)"/>
    <property type="match status" value="1"/>
</dbReference>
<dbReference type="InterPro" id="IPR036388">
    <property type="entry name" value="WH-like_DNA-bd_sf"/>
</dbReference>
<dbReference type="PANTHER" id="PTHR46577">
    <property type="entry name" value="HTH-TYPE TRANSCRIPTIONAL REGULATORY PROTEIN GABR"/>
    <property type="match status" value="1"/>
</dbReference>
<gene>
    <name evidence="7" type="ORF">GCM10011505_06600</name>
</gene>
<reference evidence="8" key="1">
    <citation type="journal article" date="2019" name="Int. J. Syst. Evol. Microbiol.">
        <title>The Global Catalogue of Microorganisms (GCM) 10K type strain sequencing project: providing services to taxonomists for standard genome sequencing and annotation.</title>
        <authorList>
            <consortium name="The Broad Institute Genomics Platform"/>
            <consortium name="The Broad Institute Genome Sequencing Center for Infectious Disease"/>
            <person name="Wu L."/>
            <person name="Ma J."/>
        </authorList>
    </citation>
    <scope>NUCLEOTIDE SEQUENCE [LARGE SCALE GENOMIC DNA]</scope>
    <source>
        <strain evidence="8">CGMCC 1.10188</strain>
    </source>
</reference>
<keyword evidence="5" id="KW-0804">Transcription</keyword>
<dbReference type="SUPFAM" id="SSF46785">
    <property type="entry name" value="Winged helix' DNA-binding domain"/>
    <property type="match status" value="1"/>
</dbReference>
<sequence>MTRHSGGPVLDFLDIDRDSPTPLYHQIYTELRRGILSGRLAAGTRLPSTRSIAAELGVSRRPLREAFDHLTAEGLLDARQGAGTVVRARADGRLPAAAASAIADDQAMITRLPARGRALIETTGFDTRSTGAFSPTLPAADQFPRAVFARLAARHWRMAAPDDFRKAPPAGHAGLRAALADYLRTARGLVCTADQVLITAGGTHAIGLLARLLAAPGSRAWTENPGWPTGRQTLAAHQVQPVPLPVDGEGLVVEAGRRMAPDAALALVTPSRHYPLGMPMSLGRRLELLDWAHDQRSWIVEDDYDSEFQYTTRVLPPLQSLDRHGSVIYMGSLSKVLTQALRIGYLVVPQALAGPLGRALAHEKVVPTATQAMLARLIETGEFARHVRRMRHLYRRRQQALVDGLRGRIGDRLRIATTDSGFHLLATLPADPAGWPGGMALDEDETSRRLAELDIAAPTLGSYLHPGADPRACRRVLVLGFATLTDDELARGLDGLAAVIGGAG</sequence>